<evidence type="ECO:0000256" key="1">
    <source>
        <dbReference type="SAM" id="Coils"/>
    </source>
</evidence>
<feature type="coiled-coil region" evidence="1">
    <location>
        <begin position="26"/>
        <end position="62"/>
    </location>
</feature>
<evidence type="ECO:0000313" key="3">
    <source>
        <dbReference type="Proteomes" id="UP000249248"/>
    </source>
</evidence>
<protein>
    <submittedName>
        <fullName evidence="2">DUF2130 domain-containing protein</fullName>
    </submittedName>
</protein>
<accession>A0A2W1ND50</accession>
<dbReference type="AlphaFoldDB" id="A0A2W1ND50"/>
<keyword evidence="3" id="KW-1185">Reference proteome</keyword>
<dbReference type="OrthoDB" id="9765972at2"/>
<feature type="coiled-coil region" evidence="1">
    <location>
        <begin position="100"/>
        <end position="196"/>
    </location>
</feature>
<dbReference type="Pfam" id="PF09903">
    <property type="entry name" value="DUF2130"/>
    <property type="match status" value="1"/>
</dbReference>
<dbReference type="InterPro" id="IPR019219">
    <property type="entry name" value="DUF2130"/>
</dbReference>
<gene>
    <name evidence="2" type="ORF">DNU06_08680</name>
</gene>
<comment type="caution">
    <text evidence="2">The sequence shown here is derived from an EMBL/GenBank/DDBJ whole genome shotgun (WGS) entry which is preliminary data.</text>
</comment>
<reference evidence="2 3" key="1">
    <citation type="submission" date="2018-06" db="EMBL/GenBank/DDBJ databases">
        <title>The draft genome sequence of Crocinitomix sp. SM1701.</title>
        <authorList>
            <person name="Zhang X."/>
        </authorList>
    </citation>
    <scope>NUCLEOTIDE SEQUENCE [LARGE SCALE GENOMIC DNA]</scope>
    <source>
        <strain evidence="2 3">SM1701</strain>
    </source>
</reference>
<evidence type="ECO:0000313" key="2">
    <source>
        <dbReference type="EMBL" id="PZE17335.1"/>
    </source>
</evidence>
<dbReference type="Proteomes" id="UP000249248">
    <property type="component" value="Unassembled WGS sequence"/>
</dbReference>
<organism evidence="2 3">
    <name type="scientific">Putridiphycobacter roseus</name>
    <dbReference type="NCBI Taxonomy" id="2219161"/>
    <lineage>
        <taxon>Bacteria</taxon>
        <taxon>Pseudomonadati</taxon>
        <taxon>Bacteroidota</taxon>
        <taxon>Flavobacteriia</taxon>
        <taxon>Flavobacteriales</taxon>
        <taxon>Crocinitomicaceae</taxon>
        <taxon>Putridiphycobacter</taxon>
    </lineage>
</organism>
<proteinExistence type="predicted"/>
<sequence length="427" mass="49858">MNNSKIECPNCAHVFSVEDTITKNIEDRLKKELQKKQQEITIEREKQQRVFEEKQALQLKKEAEFEIKRRQAQEEYKLKIEADRAQIRKELTESAEKEASEKNELKFKQLEEEALKKKAEIRALQEKELVFMRKENELKERQEQLELKIQKERLETERLVEEKVKKAEGEKFEMQKREFQKKMDDQQKLIDEMKRKAEQGSMQMQGEVQELAIEDDLKVQFPFDIIEEVSKGVRGADCIQTVRNRGGVACGKIIYESKRTKNFSNEWIEKLKDDMRLAGADVPVLITETLPKNQQSFEMVSGVWVCSFAEFKSLAMAIREGLIKVQQVSDSNENKGDKMQMLYSFLTGNEFRSQVQAIVEGFEMLKQDLDKEKKAMMNIWKKREKQIEKVMLNTTNMYGSIEGIAGAAVQPIQSLGLDEFLLDNSES</sequence>
<dbReference type="RefSeq" id="WP_111062860.1">
    <property type="nucleotide sequence ID" value="NZ_JBHUCU010000016.1"/>
</dbReference>
<dbReference type="EMBL" id="QKSB01000004">
    <property type="protein sequence ID" value="PZE17335.1"/>
    <property type="molecule type" value="Genomic_DNA"/>
</dbReference>
<name>A0A2W1ND50_9FLAO</name>
<keyword evidence="1" id="KW-0175">Coiled coil</keyword>